<comment type="caution">
    <text evidence="2">The sequence shown here is derived from an EMBL/GenBank/DDBJ whole genome shotgun (WGS) entry which is preliminary data.</text>
</comment>
<feature type="region of interest" description="Disordered" evidence="1">
    <location>
        <begin position="80"/>
        <end position="114"/>
    </location>
</feature>
<feature type="compositionally biased region" description="Basic and acidic residues" evidence="1">
    <location>
        <begin position="91"/>
        <end position="100"/>
    </location>
</feature>
<evidence type="ECO:0000256" key="1">
    <source>
        <dbReference type="SAM" id="MobiDB-lite"/>
    </source>
</evidence>
<sequence>MAPPVSKASSVAPGPSAKVKVPHCTSDPVKADVHETCVGPRAAGSNAVERVRAAPDAGLRLQSRFRFSDRLVTACWGEEDAAAEPVTWTNHQDKQRDPGQRRVKRKPESGPWEA</sequence>
<feature type="region of interest" description="Disordered" evidence="1">
    <location>
        <begin position="1"/>
        <end position="23"/>
    </location>
</feature>
<reference evidence="2 3" key="1">
    <citation type="journal article" date="2018" name="PLoS Pathog.">
        <title>Evolution of structural diversity of trichothecenes, a family of toxins produced by plant pathogenic and entomopathogenic fungi.</title>
        <authorList>
            <person name="Proctor R.H."/>
            <person name="McCormick S.P."/>
            <person name="Kim H.S."/>
            <person name="Cardoza R.E."/>
            <person name="Stanley A.M."/>
            <person name="Lindo L."/>
            <person name="Kelly A."/>
            <person name="Brown D.W."/>
            <person name="Lee T."/>
            <person name="Vaughan M.M."/>
            <person name="Alexander N.J."/>
            <person name="Busman M."/>
            <person name="Gutierrez S."/>
        </authorList>
    </citation>
    <scope>NUCLEOTIDE SEQUENCE [LARGE SCALE GENOMIC DNA]</scope>
    <source>
        <strain evidence="2 3">IBT 40837</strain>
    </source>
</reference>
<dbReference type="Proteomes" id="UP000266272">
    <property type="component" value="Unassembled WGS sequence"/>
</dbReference>
<evidence type="ECO:0000313" key="2">
    <source>
        <dbReference type="EMBL" id="RFU75210.1"/>
    </source>
</evidence>
<organism evidence="2 3">
    <name type="scientific">Trichoderma arundinaceum</name>
    <dbReference type="NCBI Taxonomy" id="490622"/>
    <lineage>
        <taxon>Eukaryota</taxon>
        <taxon>Fungi</taxon>
        <taxon>Dikarya</taxon>
        <taxon>Ascomycota</taxon>
        <taxon>Pezizomycotina</taxon>
        <taxon>Sordariomycetes</taxon>
        <taxon>Hypocreomycetidae</taxon>
        <taxon>Hypocreales</taxon>
        <taxon>Hypocreaceae</taxon>
        <taxon>Trichoderma</taxon>
    </lineage>
</organism>
<dbReference type="AlphaFoldDB" id="A0A395NGR7"/>
<accession>A0A395NGR7</accession>
<evidence type="ECO:0000313" key="3">
    <source>
        <dbReference type="Proteomes" id="UP000266272"/>
    </source>
</evidence>
<protein>
    <submittedName>
        <fullName evidence="2">Uncharacterized protein</fullName>
    </submittedName>
</protein>
<name>A0A395NGR7_TRIAR</name>
<gene>
    <name evidence="2" type="ORF">TARUN_7014</name>
</gene>
<keyword evidence="3" id="KW-1185">Reference proteome</keyword>
<dbReference type="EMBL" id="PXOA01000458">
    <property type="protein sequence ID" value="RFU75210.1"/>
    <property type="molecule type" value="Genomic_DNA"/>
</dbReference>
<proteinExistence type="predicted"/>